<keyword evidence="2" id="KW-1185">Reference proteome</keyword>
<sequence>MDEVRKNNRKRRIILYQCQFSHSQTDGTPVRYVSVDSRVDIESNSSSFTCIDVDLGLILNSSPDTASNYGPVHTIDSNFGPRVDFDSSPVLVFSAPFSISSSIAI</sequence>
<gene>
    <name evidence="1" type="ORF">EVAR_86693_1</name>
</gene>
<dbReference type="EMBL" id="BGZK01000994">
    <property type="protein sequence ID" value="GBP67867.1"/>
    <property type="molecule type" value="Genomic_DNA"/>
</dbReference>
<name>A0A4C1Y015_EUMVA</name>
<reference evidence="1 2" key="1">
    <citation type="journal article" date="2019" name="Commun. Biol.">
        <title>The bagworm genome reveals a unique fibroin gene that provides high tensile strength.</title>
        <authorList>
            <person name="Kono N."/>
            <person name="Nakamura H."/>
            <person name="Ohtoshi R."/>
            <person name="Tomita M."/>
            <person name="Numata K."/>
            <person name="Arakawa K."/>
        </authorList>
    </citation>
    <scope>NUCLEOTIDE SEQUENCE [LARGE SCALE GENOMIC DNA]</scope>
</reference>
<comment type="caution">
    <text evidence="1">The sequence shown here is derived from an EMBL/GenBank/DDBJ whole genome shotgun (WGS) entry which is preliminary data.</text>
</comment>
<evidence type="ECO:0000313" key="2">
    <source>
        <dbReference type="Proteomes" id="UP000299102"/>
    </source>
</evidence>
<dbReference type="Proteomes" id="UP000299102">
    <property type="component" value="Unassembled WGS sequence"/>
</dbReference>
<dbReference type="AlphaFoldDB" id="A0A4C1Y015"/>
<accession>A0A4C1Y015</accession>
<proteinExistence type="predicted"/>
<organism evidence="1 2">
    <name type="scientific">Eumeta variegata</name>
    <name type="common">Bagworm moth</name>
    <name type="synonym">Eumeta japonica</name>
    <dbReference type="NCBI Taxonomy" id="151549"/>
    <lineage>
        <taxon>Eukaryota</taxon>
        <taxon>Metazoa</taxon>
        <taxon>Ecdysozoa</taxon>
        <taxon>Arthropoda</taxon>
        <taxon>Hexapoda</taxon>
        <taxon>Insecta</taxon>
        <taxon>Pterygota</taxon>
        <taxon>Neoptera</taxon>
        <taxon>Endopterygota</taxon>
        <taxon>Lepidoptera</taxon>
        <taxon>Glossata</taxon>
        <taxon>Ditrysia</taxon>
        <taxon>Tineoidea</taxon>
        <taxon>Psychidae</taxon>
        <taxon>Oiketicinae</taxon>
        <taxon>Eumeta</taxon>
    </lineage>
</organism>
<evidence type="ECO:0000313" key="1">
    <source>
        <dbReference type="EMBL" id="GBP67867.1"/>
    </source>
</evidence>
<protein>
    <submittedName>
        <fullName evidence="1">Uncharacterized protein</fullName>
    </submittedName>
</protein>